<evidence type="ECO:0000313" key="1">
    <source>
        <dbReference type="EMBL" id="KAJ1096250.1"/>
    </source>
</evidence>
<gene>
    <name evidence="1" type="ORF">NDU88_001393</name>
</gene>
<proteinExistence type="predicted"/>
<sequence>MQDQGFLPASSKHRSNYKNPSSILQHLEMEASELEEDVVYMLSIKAFHWIQMSLWKNIPNPAHFFRLLYSDHNGNVQDWIRPQDAHIQVFKSEGDAVEKEQKELYPYSTTNSDPQEGQISHITDIQPLTKTGTSTDLPNSAPQQCADIDYVGVNESEMDLASYFIEDLFIPKPAQITSSSSQNNVCALKLDCIDLSHAIHLQAEKSP</sequence>
<comment type="caution">
    <text evidence="1">The sequence shown here is derived from an EMBL/GenBank/DDBJ whole genome shotgun (WGS) entry which is preliminary data.</text>
</comment>
<dbReference type="AlphaFoldDB" id="A0AAV7M0D3"/>
<dbReference type="Proteomes" id="UP001066276">
    <property type="component" value="Chromosome 10"/>
</dbReference>
<organism evidence="1 2">
    <name type="scientific">Pleurodeles waltl</name>
    <name type="common">Iberian ribbed newt</name>
    <dbReference type="NCBI Taxonomy" id="8319"/>
    <lineage>
        <taxon>Eukaryota</taxon>
        <taxon>Metazoa</taxon>
        <taxon>Chordata</taxon>
        <taxon>Craniata</taxon>
        <taxon>Vertebrata</taxon>
        <taxon>Euteleostomi</taxon>
        <taxon>Amphibia</taxon>
        <taxon>Batrachia</taxon>
        <taxon>Caudata</taxon>
        <taxon>Salamandroidea</taxon>
        <taxon>Salamandridae</taxon>
        <taxon>Pleurodelinae</taxon>
        <taxon>Pleurodeles</taxon>
    </lineage>
</organism>
<name>A0AAV7M0D3_PLEWA</name>
<protein>
    <submittedName>
        <fullName evidence="1">Uncharacterized protein</fullName>
    </submittedName>
</protein>
<keyword evidence="2" id="KW-1185">Reference proteome</keyword>
<evidence type="ECO:0000313" key="2">
    <source>
        <dbReference type="Proteomes" id="UP001066276"/>
    </source>
</evidence>
<reference evidence="1" key="1">
    <citation type="journal article" date="2022" name="bioRxiv">
        <title>Sequencing and chromosome-scale assembly of the giantPleurodeles waltlgenome.</title>
        <authorList>
            <person name="Brown T."/>
            <person name="Elewa A."/>
            <person name="Iarovenko S."/>
            <person name="Subramanian E."/>
            <person name="Araus A.J."/>
            <person name="Petzold A."/>
            <person name="Susuki M."/>
            <person name="Suzuki K.-i.T."/>
            <person name="Hayashi T."/>
            <person name="Toyoda A."/>
            <person name="Oliveira C."/>
            <person name="Osipova E."/>
            <person name="Leigh N.D."/>
            <person name="Simon A."/>
            <person name="Yun M.H."/>
        </authorList>
    </citation>
    <scope>NUCLEOTIDE SEQUENCE</scope>
    <source>
        <strain evidence="1">20211129_DDA</strain>
        <tissue evidence="1">Liver</tissue>
    </source>
</reference>
<accession>A0AAV7M0D3</accession>
<dbReference type="EMBL" id="JANPWB010000014">
    <property type="protein sequence ID" value="KAJ1096250.1"/>
    <property type="molecule type" value="Genomic_DNA"/>
</dbReference>